<dbReference type="OrthoDB" id="5228066at2759"/>
<gene>
    <name evidence="1" type="ORF">ACJ73_02050</name>
</gene>
<evidence type="ECO:0000313" key="1">
    <source>
        <dbReference type="EMBL" id="OJD26560.1"/>
    </source>
</evidence>
<dbReference type="EMBL" id="LGTZ01000206">
    <property type="protein sequence ID" value="OJD26560.1"/>
    <property type="molecule type" value="Genomic_DNA"/>
</dbReference>
<name>A0A1J9QDL2_9EURO</name>
<protein>
    <submittedName>
        <fullName evidence="1">Uncharacterized protein</fullName>
    </submittedName>
</protein>
<evidence type="ECO:0000313" key="2">
    <source>
        <dbReference type="Proteomes" id="UP000242791"/>
    </source>
</evidence>
<proteinExistence type="predicted"/>
<accession>A0A1J9QDL2</accession>
<keyword evidence="2" id="KW-1185">Reference proteome</keyword>
<comment type="caution">
    <text evidence="1">The sequence shown here is derived from an EMBL/GenBank/DDBJ whole genome shotgun (WGS) entry which is preliminary data.</text>
</comment>
<reference evidence="1 2" key="1">
    <citation type="submission" date="2015-08" db="EMBL/GenBank/DDBJ databases">
        <title>Emmonsia species relationships and genome sequence.</title>
        <authorList>
            <person name="Cuomo C.A."/>
            <person name="Schwartz I.S."/>
            <person name="Kenyon C."/>
            <person name="De Hoog G.S."/>
            <person name="Govender N.P."/>
            <person name="Botha A."/>
            <person name="Moreno L."/>
            <person name="De Vries M."/>
            <person name="Munoz J.F."/>
            <person name="Stielow J.B."/>
        </authorList>
    </citation>
    <scope>NUCLEOTIDE SEQUENCE [LARGE SCALE GENOMIC DNA]</scope>
    <source>
        <strain evidence="1 2">EI222</strain>
    </source>
</reference>
<dbReference type="Proteomes" id="UP000242791">
    <property type="component" value="Unassembled WGS sequence"/>
</dbReference>
<sequence length="114" mass="12461">MVKEITKTWVNPATDNLLEEIKKKKGCDACDSITWTTLPKATRIDPPENSVAVVVDVVNSQGAIRIYEKEGDSYVDGVGTEAAGHMVIVPWDSGWWLRVSGSLQVGYAIAKNVK</sequence>
<dbReference type="VEuPathDB" id="FungiDB:ACJ73_02050"/>
<dbReference type="AlphaFoldDB" id="A0A1J9QDL2"/>
<organism evidence="1 2">
    <name type="scientific">Blastomyces percursus</name>
    <dbReference type="NCBI Taxonomy" id="1658174"/>
    <lineage>
        <taxon>Eukaryota</taxon>
        <taxon>Fungi</taxon>
        <taxon>Dikarya</taxon>
        <taxon>Ascomycota</taxon>
        <taxon>Pezizomycotina</taxon>
        <taxon>Eurotiomycetes</taxon>
        <taxon>Eurotiomycetidae</taxon>
        <taxon>Onygenales</taxon>
        <taxon>Ajellomycetaceae</taxon>
        <taxon>Blastomyces</taxon>
    </lineage>
</organism>